<feature type="transmembrane region" description="Helical" evidence="6">
    <location>
        <begin position="42"/>
        <end position="63"/>
    </location>
</feature>
<evidence type="ECO:0000256" key="2">
    <source>
        <dbReference type="ARBA" id="ARBA00022475"/>
    </source>
</evidence>
<evidence type="ECO:0008006" key="9">
    <source>
        <dbReference type="Google" id="ProtNLM"/>
    </source>
</evidence>
<dbReference type="GO" id="GO:0005886">
    <property type="term" value="C:plasma membrane"/>
    <property type="evidence" value="ECO:0007669"/>
    <property type="project" value="UniProtKB-SubCell"/>
</dbReference>
<dbReference type="Pfam" id="PF03706">
    <property type="entry name" value="LPG_synthase_TM"/>
    <property type="match status" value="1"/>
</dbReference>
<feature type="transmembrane region" description="Helical" evidence="6">
    <location>
        <begin position="294"/>
        <end position="316"/>
    </location>
</feature>
<evidence type="ECO:0000313" key="7">
    <source>
        <dbReference type="EMBL" id="PIP40038.1"/>
    </source>
</evidence>
<keyword evidence="5 6" id="KW-0472">Membrane</keyword>
<name>A0A2H0A6G9_9BACT</name>
<protein>
    <recommendedName>
        <fullName evidence="9">TIGR00374 family protein</fullName>
    </recommendedName>
</protein>
<evidence type="ECO:0000256" key="6">
    <source>
        <dbReference type="SAM" id="Phobius"/>
    </source>
</evidence>
<keyword evidence="2" id="KW-1003">Cell membrane</keyword>
<dbReference type="Proteomes" id="UP000231067">
    <property type="component" value="Unassembled WGS sequence"/>
</dbReference>
<feature type="transmembrane region" description="Helical" evidence="6">
    <location>
        <begin position="12"/>
        <end position="30"/>
    </location>
</feature>
<organism evidence="7 8">
    <name type="scientific">Candidatus Desantisbacteria bacterium CG23_combo_of_CG06-09_8_20_14_all_40_23</name>
    <dbReference type="NCBI Taxonomy" id="1974550"/>
    <lineage>
        <taxon>Bacteria</taxon>
        <taxon>Candidatus Desantisiibacteriota</taxon>
    </lineage>
</organism>
<sequence length="333" mass="37664">MIMKDRDMNKLKWLGLFISIILLGLIIWKIDLTAFGKALVGLDYPILITGVLVYLLGYLARTVRWYYLLSHAKKIRLGSLFGIMIIGFMANNILPARAGEFVRAYMLGIKESISKSLALATVVVERILDGLVFVLLLLIIWLFFPLPEWIKKIGILSTAIFGCAILFIVWLNSYKLHALELFRKGFFWLPKKLLYKIIHLLKYFIEGLQVLQSKGDFLRVCLLSLIIWGIELGMYYLTIRSFGINLPFYGVVLLMVMVNLAIMIPSAPAYIGVFQVAVLGVLCKCFGLEYNLSLAVSVVLHGIIVVPVTILGFIFMARENMSLEQMVKGQDAK</sequence>
<dbReference type="InterPro" id="IPR022791">
    <property type="entry name" value="L-PG_synthase/AglD"/>
</dbReference>
<feature type="transmembrane region" description="Helical" evidence="6">
    <location>
        <begin position="153"/>
        <end position="173"/>
    </location>
</feature>
<dbReference type="AlphaFoldDB" id="A0A2H0A6G9"/>
<comment type="caution">
    <text evidence="7">The sequence shown here is derived from an EMBL/GenBank/DDBJ whole genome shotgun (WGS) entry which is preliminary data.</text>
</comment>
<dbReference type="PANTHER" id="PTHR39087:SF2">
    <property type="entry name" value="UPF0104 MEMBRANE PROTEIN MJ1595"/>
    <property type="match status" value="1"/>
</dbReference>
<keyword evidence="4 6" id="KW-1133">Transmembrane helix</keyword>
<accession>A0A2H0A6G9</accession>
<gene>
    <name evidence="7" type="ORF">COX18_07980</name>
</gene>
<proteinExistence type="predicted"/>
<evidence type="ECO:0000256" key="1">
    <source>
        <dbReference type="ARBA" id="ARBA00004651"/>
    </source>
</evidence>
<feature type="transmembrane region" description="Helical" evidence="6">
    <location>
        <begin position="217"/>
        <end position="236"/>
    </location>
</feature>
<evidence type="ECO:0000256" key="5">
    <source>
        <dbReference type="ARBA" id="ARBA00023136"/>
    </source>
</evidence>
<reference evidence="7 8" key="1">
    <citation type="submission" date="2017-09" db="EMBL/GenBank/DDBJ databases">
        <title>Depth-based differentiation of microbial function through sediment-hosted aquifers and enrichment of novel symbionts in the deep terrestrial subsurface.</title>
        <authorList>
            <person name="Probst A.J."/>
            <person name="Ladd B."/>
            <person name="Jarett J.K."/>
            <person name="Geller-Mcgrath D.E."/>
            <person name="Sieber C.M."/>
            <person name="Emerson J.B."/>
            <person name="Anantharaman K."/>
            <person name="Thomas B.C."/>
            <person name="Malmstrom R."/>
            <person name="Stieglmeier M."/>
            <person name="Klingl A."/>
            <person name="Woyke T."/>
            <person name="Ryan C.M."/>
            <person name="Banfield J.F."/>
        </authorList>
    </citation>
    <scope>NUCLEOTIDE SEQUENCE [LARGE SCALE GENOMIC DNA]</scope>
    <source>
        <strain evidence="7">CG23_combo_of_CG06-09_8_20_14_all_40_23</strain>
    </source>
</reference>
<comment type="subcellular location">
    <subcellularLocation>
        <location evidence="1">Cell membrane</location>
        <topology evidence="1">Multi-pass membrane protein</topology>
    </subcellularLocation>
</comment>
<evidence type="ECO:0000313" key="8">
    <source>
        <dbReference type="Proteomes" id="UP000231067"/>
    </source>
</evidence>
<feature type="transmembrane region" description="Helical" evidence="6">
    <location>
        <begin position="127"/>
        <end position="146"/>
    </location>
</feature>
<evidence type="ECO:0000256" key="4">
    <source>
        <dbReference type="ARBA" id="ARBA00022989"/>
    </source>
</evidence>
<evidence type="ECO:0000256" key="3">
    <source>
        <dbReference type="ARBA" id="ARBA00022692"/>
    </source>
</evidence>
<dbReference type="NCBIfam" id="TIGR00374">
    <property type="entry name" value="flippase-like domain"/>
    <property type="match status" value="1"/>
</dbReference>
<dbReference type="PANTHER" id="PTHR39087">
    <property type="entry name" value="UPF0104 MEMBRANE PROTEIN MJ1595"/>
    <property type="match status" value="1"/>
</dbReference>
<feature type="transmembrane region" description="Helical" evidence="6">
    <location>
        <begin position="75"/>
        <end position="94"/>
    </location>
</feature>
<dbReference type="EMBL" id="PCSH01000142">
    <property type="protein sequence ID" value="PIP40038.1"/>
    <property type="molecule type" value="Genomic_DNA"/>
</dbReference>
<keyword evidence="3 6" id="KW-0812">Transmembrane</keyword>